<feature type="non-terminal residue" evidence="2">
    <location>
        <position position="1"/>
    </location>
</feature>
<evidence type="ECO:0000256" key="1">
    <source>
        <dbReference type="SAM" id="Phobius"/>
    </source>
</evidence>
<proteinExistence type="predicted"/>
<protein>
    <submittedName>
        <fullName evidence="2">Dscam</fullName>
    </submittedName>
</protein>
<feature type="non-terminal residue" evidence="2">
    <location>
        <position position="108"/>
    </location>
</feature>
<evidence type="ECO:0000313" key="2">
    <source>
        <dbReference type="EMBL" id="AGN92654.1"/>
    </source>
</evidence>
<feature type="transmembrane region" description="Helical" evidence="1">
    <location>
        <begin position="47"/>
        <end position="70"/>
    </location>
</feature>
<keyword evidence="1" id="KW-0472">Membrane</keyword>
<dbReference type="EMBL" id="KC733355">
    <property type="protein sequence ID" value="AGN92654.1"/>
    <property type="molecule type" value="Genomic_DNA"/>
</dbReference>
<organism evidence="2">
    <name type="scientific">Calosoma maximowiczi</name>
    <dbReference type="NCBI Taxonomy" id="219050"/>
    <lineage>
        <taxon>Eukaryota</taxon>
        <taxon>Metazoa</taxon>
        <taxon>Ecdysozoa</taxon>
        <taxon>Arthropoda</taxon>
        <taxon>Hexapoda</taxon>
        <taxon>Insecta</taxon>
        <taxon>Pterygota</taxon>
        <taxon>Neoptera</taxon>
        <taxon>Endopterygota</taxon>
        <taxon>Coleoptera</taxon>
        <taxon>Adephaga</taxon>
        <taxon>Caraboidea</taxon>
        <taxon>Carabidae</taxon>
        <taxon>Carabinae</taxon>
        <taxon>Carabini</taxon>
        <taxon>Calosomina</taxon>
        <taxon>Calosoma</taxon>
    </lineage>
</organism>
<keyword evidence="1" id="KW-0812">Transmembrane</keyword>
<reference evidence="2" key="1">
    <citation type="submission" date="2013-03" db="EMBL/GenBank/DDBJ databases">
        <title>Origin and convergent evolution of exon chimaeras.</title>
        <authorList>
            <person name="Yue Y."/>
            <person name="Chen R."/>
            <person name="Jin Y."/>
        </authorList>
    </citation>
    <scope>NUCLEOTIDE SEQUENCE</scope>
</reference>
<sequence>NNAGFSVAEYEFATLTVTGGTIAPPAKEIPDVKQFFPWIPDWIDLNVAVPVGATVVVIIVGILVICVALSRRSRGPEQTRLRSDYDVVYNQSVNANSTLDKRRPDLRD</sequence>
<accession>R9W0G7</accession>
<name>R9W0G7_9CARA</name>
<keyword evidence="1" id="KW-1133">Transmembrane helix</keyword>
<dbReference type="AlphaFoldDB" id="R9W0G7"/>